<dbReference type="Gene3D" id="1.20.5.1030">
    <property type="entry name" value="Preprotein translocase secy subunit"/>
    <property type="match status" value="1"/>
</dbReference>
<dbReference type="GO" id="GO:0005886">
    <property type="term" value="C:plasma membrane"/>
    <property type="evidence" value="ECO:0007669"/>
    <property type="project" value="UniProtKB-SubCell"/>
</dbReference>
<evidence type="ECO:0000256" key="1">
    <source>
        <dbReference type="ARBA" id="ARBA00004370"/>
    </source>
</evidence>
<dbReference type="InterPro" id="IPR005807">
    <property type="entry name" value="SecE_bac"/>
</dbReference>
<comment type="subunit">
    <text evidence="9">Component of the Sec protein translocase complex. Heterotrimer consisting of SecY, SecE and SecG subunits. The heterotrimers can form oligomers, although 1 heterotrimer is thought to be able to translocate proteins. Interacts with the ribosome. Interacts with SecDF, and other proteins may be involved. Interacts with SecA.</text>
</comment>
<evidence type="ECO:0000313" key="10">
    <source>
        <dbReference type="EMBL" id="SLN39926.1"/>
    </source>
</evidence>
<dbReference type="Proteomes" id="UP000193200">
    <property type="component" value="Unassembled WGS sequence"/>
</dbReference>
<evidence type="ECO:0000256" key="9">
    <source>
        <dbReference type="HAMAP-Rule" id="MF_00422"/>
    </source>
</evidence>
<dbReference type="HAMAP" id="MF_00422">
    <property type="entry name" value="SecE"/>
    <property type="match status" value="1"/>
</dbReference>
<dbReference type="GO" id="GO:0043952">
    <property type="term" value="P:protein transport by the Sec complex"/>
    <property type="evidence" value="ECO:0007669"/>
    <property type="project" value="UniProtKB-UniRule"/>
</dbReference>
<dbReference type="InterPro" id="IPR038379">
    <property type="entry name" value="SecE_sf"/>
</dbReference>
<organism evidence="10 11">
    <name type="scientific">Oceanibacterium hippocampi</name>
    <dbReference type="NCBI Taxonomy" id="745714"/>
    <lineage>
        <taxon>Bacteria</taxon>
        <taxon>Pseudomonadati</taxon>
        <taxon>Pseudomonadota</taxon>
        <taxon>Alphaproteobacteria</taxon>
        <taxon>Sneathiellales</taxon>
        <taxon>Sneathiellaceae</taxon>
        <taxon>Oceanibacterium</taxon>
    </lineage>
</organism>
<keyword evidence="6 9" id="KW-1133">Transmembrane helix</keyword>
<dbReference type="GO" id="GO:0065002">
    <property type="term" value="P:intracellular protein transmembrane transport"/>
    <property type="evidence" value="ECO:0007669"/>
    <property type="project" value="UniProtKB-UniRule"/>
</dbReference>
<dbReference type="GO" id="GO:0009306">
    <property type="term" value="P:protein secretion"/>
    <property type="evidence" value="ECO:0007669"/>
    <property type="project" value="UniProtKB-UniRule"/>
</dbReference>
<protein>
    <recommendedName>
        <fullName evidence="9">Protein translocase subunit SecE</fullName>
    </recommendedName>
</protein>
<accession>A0A1Y5SGI0</accession>
<feature type="transmembrane region" description="Helical" evidence="9">
    <location>
        <begin position="29"/>
        <end position="53"/>
    </location>
</feature>
<evidence type="ECO:0000256" key="2">
    <source>
        <dbReference type="ARBA" id="ARBA00022448"/>
    </source>
</evidence>
<evidence type="ECO:0000256" key="5">
    <source>
        <dbReference type="ARBA" id="ARBA00022927"/>
    </source>
</evidence>
<dbReference type="InParanoid" id="A0A1Y5SGI0"/>
<comment type="subcellular location">
    <subcellularLocation>
        <location evidence="9">Cell membrane</location>
        <topology evidence="9">Single-pass membrane protein</topology>
    </subcellularLocation>
    <subcellularLocation>
        <location evidence="1">Membrane</location>
    </subcellularLocation>
</comment>
<dbReference type="RefSeq" id="WP_085882871.1">
    <property type="nucleotide sequence ID" value="NZ_FWFR01000001.1"/>
</dbReference>
<evidence type="ECO:0000313" key="11">
    <source>
        <dbReference type="Proteomes" id="UP000193200"/>
    </source>
</evidence>
<dbReference type="OrthoDB" id="9812738at2"/>
<evidence type="ECO:0000256" key="3">
    <source>
        <dbReference type="ARBA" id="ARBA00022475"/>
    </source>
</evidence>
<keyword evidence="4 9" id="KW-0812">Transmembrane</keyword>
<keyword evidence="2 9" id="KW-0813">Transport</keyword>
<keyword evidence="11" id="KW-1185">Reference proteome</keyword>
<keyword evidence="5 9" id="KW-0653">Protein transport</keyword>
<evidence type="ECO:0000256" key="4">
    <source>
        <dbReference type="ARBA" id="ARBA00022692"/>
    </source>
</evidence>
<dbReference type="PANTHER" id="PTHR33910:SF1">
    <property type="entry name" value="PROTEIN TRANSLOCASE SUBUNIT SECE"/>
    <property type="match status" value="1"/>
</dbReference>
<dbReference type="NCBIfam" id="TIGR00964">
    <property type="entry name" value="secE_bact"/>
    <property type="match status" value="1"/>
</dbReference>
<evidence type="ECO:0000256" key="6">
    <source>
        <dbReference type="ARBA" id="ARBA00022989"/>
    </source>
</evidence>
<dbReference type="InterPro" id="IPR001901">
    <property type="entry name" value="Translocase_SecE/Sec61-g"/>
</dbReference>
<dbReference type="EMBL" id="FWFR01000001">
    <property type="protein sequence ID" value="SLN39926.1"/>
    <property type="molecule type" value="Genomic_DNA"/>
</dbReference>
<dbReference type="Pfam" id="PF00584">
    <property type="entry name" value="SecE"/>
    <property type="match status" value="1"/>
</dbReference>
<comment type="similarity">
    <text evidence="9">Belongs to the SecE/SEC61-gamma family.</text>
</comment>
<dbReference type="AlphaFoldDB" id="A0A1Y5SGI0"/>
<keyword evidence="7 9" id="KW-0811">Translocation</keyword>
<sequence length="65" mass="7235">MAKVSPGEFIRQVRQETSKVTWPTRKETLVTTGMVFAMVFASAIFFFLVDLVLSEAIKLILQVGG</sequence>
<dbReference type="PANTHER" id="PTHR33910">
    <property type="entry name" value="PROTEIN TRANSLOCASE SUBUNIT SECE"/>
    <property type="match status" value="1"/>
</dbReference>
<gene>
    <name evidence="9" type="primary">secE</name>
    <name evidence="10" type="ORF">OCH7691_01672</name>
</gene>
<name>A0A1Y5SGI0_9PROT</name>
<proteinExistence type="inferred from homology"/>
<reference evidence="10 11" key="1">
    <citation type="submission" date="2017-03" db="EMBL/GenBank/DDBJ databases">
        <authorList>
            <person name="Afonso C.L."/>
            <person name="Miller P.J."/>
            <person name="Scott M.A."/>
            <person name="Spackman E."/>
            <person name="Goraichik I."/>
            <person name="Dimitrov K.M."/>
            <person name="Suarez D.L."/>
            <person name="Swayne D.E."/>
        </authorList>
    </citation>
    <scope>NUCLEOTIDE SEQUENCE [LARGE SCALE GENOMIC DNA]</scope>
    <source>
        <strain evidence="10 11">CECT 7691</strain>
    </source>
</reference>
<evidence type="ECO:0000256" key="7">
    <source>
        <dbReference type="ARBA" id="ARBA00023010"/>
    </source>
</evidence>
<keyword evidence="3 9" id="KW-1003">Cell membrane</keyword>
<dbReference type="GO" id="GO:0006605">
    <property type="term" value="P:protein targeting"/>
    <property type="evidence" value="ECO:0007669"/>
    <property type="project" value="UniProtKB-UniRule"/>
</dbReference>
<comment type="function">
    <text evidence="9">Essential subunit of the Sec protein translocation channel SecYEG. Clamps together the 2 halves of SecY. May contact the channel plug during translocation.</text>
</comment>
<evidence type="ECO:0000256" key="8">
    <source>
        <dbReference type="ARBA" id="ARBA00023136"/>
    </source>
</evidence>
<keyword evidence="8 9" id="KW-0472">Membrane</keyword>
<dbReference type="GO" id="GO:0008320">
    <property type="term" value="F:protein transmembrane transporter activity"/>
    <property type="evidence" value="ECO:0007669"/>
    <property type="project" value="UniProtKB-UniRule"/>
</dbReference>